<evidence type="ECO:0000313" key="7">
    <source>
        <dbReference type="EMBL" id="EDQ02693.1"/>
    </source>
</evidence>
<evidence type="ECO:0000259" key="6">
    <source>
        <dbReference type="PROSITE" id="PS50995"/>
    </source>
</evidence>
<dbReference type="Proteomes" id="UP000005839">
    <property type="component" value="Unassembled WGS sequence"/>
</dbReference>
<keyword evidence="4" id="KW-0238">DNA-binding</keyword>
<dbReference type="Pfam" id="PF22381">
    <property type="entry name" value="Staph_reg_Sar_Rot"/>
    <property type="match status" value="1"/>
</dbReference>
<dbReference type="GO" id="GO:0003677">
    <property type="term" value="F:DNA binding"/>
    <property type="evidence" value="ECO:0007669"/>
    <property type="project" value="UniProtKB-KW"/>
</dbReference>
<evidence type="ECO:0000313" key="8">
    <source>
        <dbReference type="Proteomes" id="UP000005839"/>
    </source>
</evidence>
<dbReference type="InterPro" id="IPR036388">
    <property type="entry name" value="WH-like_DNA-bd_sf"/>
</dbReference>
<dbReference type="InterPro" id="IPR000835">
    <property type="entry name" value="HTH_MarR-typ"/>
</dbReference>
<keyword evidence="8" id="KW-1185">Reference proteome</keyword>
<keyword evidence="3" id="KW-0805">Transcription regulation</keyword>
<dbReference type="GO" id="GO:0003700">
    <property type="term" value="F:DNA-binding transcription factor activity"/>
    <property type="evidence" value="ECO:0007669"/>
    <property type="project" value="InterPro"/>
</dbReference>
<dbReference type="GO" id="GO:0006950">
    <property type="term" value="P:response to stress"/>
    <property type="evidence" value="ECO:0007669"/>
    <property type="project" value="TreeGrafter"/>
</dbReference>
<evidence type="ECO:0000256" key="3">
    <source>
        <dbReference type="ARBA" id="ARBA00023015"/>
    </source>
</evidence>
<feature type="domain" description="HTH marR-type" evidence="6">
    <location>
        <begin position="31"/>
        <end position="167"/>
    </location>
</feature>
<evidence type="ECO:0000256" key="4">
    <source>
        <dbReference type="ARBA" id="ARBA00023125"/>
    </source>
</evidence>
<evidence type="ECO:0000256" key="1">
    <source>
        <dbReference type="ARBA" id="ARBA00004496"/>
    </source>
</evidence>
<evidence type="ECO:0000256" key="2">
    <source>
        <dbReference type="ARBA" id="ARBA00022490"/>
    </source>
</evidence>
<dbReference type="PANTHER" id="PTHR33164:SF100">
    <property type="entry name" value="OSPR"/>
    <property type="match status" value="1"/>
</dbReference>
<reference evidence="7 8" key="1">
    <citation type="submission" date="2007-10" db="EMBL/GenBank/DDBJ databases">
        <authorList>
            <person name="Yayanos A."/>
            <person name="Ferriera S."/>
            <person name="Johnson J."/>
            <person name="Kravitz S."/>
            <person name="Halpern A."/>
            <person name="Remington K."/>
            <person name="Beeson K."/>
            <person name="Tran B."/>
            <person name="Rogers Y.-H."/>
            <person name="Friedman R."/>
            <person name="Venter J.C."/>
        </authorList>
    </citation>
    <scope>NUCLEOTIDE SEQUENCE [LARGE SCALE GENOMIC DNA]</scope>
    <source>
        <strain evidence="7 8">KT99</strain>
    </source>
</reference>
<sequence length="167" mass="18849">MPYMQVYCAQYNNCGFANMPNVKDTNPLSLDSQVCFSLYSASNAMVRAYRPLLNELDLTYPQYLAMLVLWQHPGISVKTLGDKLHLDSGTLTPLLKRLEVKGLVSRGRSEQDERVRVLHITRSGKQLEAEAAKIPEQMRCKLGGDPQVFIELKRLCDQAYLLLSSAK</sequence>
<dbReference type="InterPro" id="IPR039422">
    <property type="entry name" value="MarR/SlyA-like"/>
</dbReference>
<dbReference type="GO" id="GO:0005737">
    <property type="term" value="C:cytoplasm"/>
    <property type="evidence" value="ECO:0007669"/>
    <property type="project" value="UniProtKB-SubCell"/>
</dbReference>
<evidence type="ECO:0000256" key="5">
    <source>
        <dbReference type="ARBA" id="ARBA00023163"/>
    </source>
</evidence>
<dbReference type="PRINTS" id="PR00598">
    <property type="entry name" value="HTHMARR"/>
</dbReference>
<gene>
    <name evidence="7" type="ORF">KT99_05992</name>
</gene>
<dbReference type="SUPFAM" id="SSF46785">
    <property type="entry name" value="Winged helix' DNA-binding domain"/>
    <property type="match status" value="1"/>
</dbReference>
<keyword evidence="5" id="KW-0804">Transcription</keyword>
<dbReference type="EMBL" id="ABIC01000001">
    <property type="protein sequence ID" value="EDQ02693.1"/>
    <property type="molecule type" value="Genomic_DNA"/>
</dbReference>
<keyword evidence="2" id="KW-0963">Cytoplasm</keyword>
<comment type="subcellular location">
    <subcellularLocation>
        <location evidence="1">Cytoplasm</location>
    </subcellularLocation>
</comment>
<name>A9CVH6_9GAMM</name>
<proteinExistence type="predicted"/>
<dbReference type="FunFam" id="1.10.10.10:FF:000163">
    <property type="entry name" value="MarR family transcriptional regulator"/>
    <property type="match status" value="1"/>
</dbReference>
<accession>A9CVH6</accession>
<dbReference type="SMART" id="SM00347">
    <property type="entry name" value="HTH_MARR"/>
    <property type="match status" value="1"/>
</dbReference>
<comment type="caution">
    <text evidence="7">The sequence shown here is derived from an EMBL/GenBank/DDBJ whole genome shotgun (WGS) entry which is preliminary data.</text>
</comment>
<dbReference type="Gene3D" id="1.10.10.10">
    <property type="entry name" value="Winged helix-like DNA-binding domain superfamily/Winged helix DNA-binding domain"/>
    <property type="match status" value="1"/>
</dbReference>
<protein>
    <submittedName>
        <fullName evidence="7">Transcriptional regulator, MarR family protein</fullName>
    </submittedName>
</protein>
<dbReference type="InterPro" id="IPR036390">
    <property type="entry name" value="WH_DNA-bd_sf"/>
</dbReference>
<dbReference type="InterPro" id="IPR055166">
    <property type="entry name" value="Transc_reg_Sar_Rot_HTH"/>
</dbReference>
<dbReference type="PANTHER" id="PTHR33164">
    <property type="entry name" value="TRANSCRIPTIONAL REGULATOR, MARR FAMILY"/>
    <property type="match status" value="1"/>
</dbReference>
<organism evidence="7 8">
    <name type="scientific">Shewanella benthica KT99</name>
    <dbReference type="NCBI Taxonomy" id="314608"/>
    <lineage>
        <taxon>Bacteria</taxon>
        <taxon>Pseudomonadati</taxon>
        <taxon>Pseudomonadota</taxon>
        <taxon>Gammaproteobacteria</taxon>
        <taxon>Alteromonadales</taxon>
        <taxon>Shewanellaceae</taxon>
        <taxon>Shewanella</taxon>
    </lineage>
</organism>
<dbReference type="AlphaFoldDB" id="A9CVH6"/>
<dbReference type="PROSITE" id="PS50995">
    <property type="entry name" value="HTH_MARR_2"/>
    <property type="match status" value="1"/>
</dbReference>
<dbReference type="STRING" id="314608.KT99_05992"/>